<evidence type="ECO:0000313" key="4">
    <source>
        <dbReference type="EMBL" id="MBO8468577.1"/>
    </source>
</evidence>
<evidence type="ECO:0000256" key="2">
    <source>
        <dbReference type="ARBA" id="ARBA00023002"/>
    </source>
</evidence>
<dbReference type="GO" id="GO:0016491">
    <property type="term" value="F:oxidoreductase activity"/>
    <property type="evidence" value="ECO:0007669"/>
    <property type="project" value="UniProtKB-KW"/>
</dbReference>
<keyword evidence="3" id="KW-0520">NAD</keyword>
<dbReference type="PANTHER" id="PTHR30004">
    <property type="entry name" value="4-HYDROXYTHREONINE-4-PHOSPHATE DEHYDROGENASE"/>
    <property type="match status" value="1"/>
</dbReference>
<dbReference type="EMBL" id="JADIMF010000033">
    <property type="protein sequence ID" value="MBO8468577.1"/>
    <property type="molecule type" value="Genomic_DNA"/>
</dbReference>
<accession>A0A9D9I9N8</accession>
<dbReference type="PANTHER" id="PTHR30004:SF6">
    <property type="entry name" value="D-THREONATE 4-PHOSPHATE DEHYDROGENASE"/>
    <property type="match status" value="1"/>
</dbReference>
<name>A0A9D9I9N8_9SPIO</name>
<dbReference type="Gene3D" id="3.40.718.10">
    <property type="entry name" value="Isopropylmalate Dehydrogenase"/>
    <property type="match status" value="1"/>
</dbReference>
<proteinExistence type="predicted"/>
<keyword evidence="2" id="KW-0560">Oxidoreductase</keyword>
<evidence type="ECO:0000256" key="3">
    <source>
        <dbReference type="ARBA" id="ARBA00023027"/>
    </source>
</evidence>
<gene>
    <name evidence="4" type="ORF">IAA72_02180</name>
</gene>
<dbReference type="InterPro" id="IPR005255">
    <property type="entry name" value="PdxA_fam"/>
</dbReference>
<dbReference type="GO" id="GO:0051287">
    <property type="term" value="F:NAD binding"/>
    <property type="evidence" value="ECO:0007669"/>
    <property type="project" value="InterPro"/>
</dbReference>
<sequence>MLRYTVLSMGEPAGTSPEVMLKTLSELSSIAGVGIIAVGDEGVVRKTSADLNLELPFSAYVDSMEALEKAENLNENFIFYVSSSINMERFEYGVVSAETGRAVFESLKTSIDIIQNGLGHTLVTSPVSGKALEAAGYKERTVNDMLRRFASSDRLKSMIRAGNINIFGLTHRCAIRTAITSVTRENIISSLIDIDSLFVSSFFDKSKPIAVSSLNPLLPGNGWTGPDEDGAIIPAIEIVRKLGINAVGPIAPEFLFERAAEGEFSAILVMAATEGLAAASAAAPGGAFFLTWGLPFIRVGTISDIGLEHAGKGIARIDKFVASVHAGLDLREADALA</sequence>
<reference evidence="4" key="1">
    <citation type="submission" date="2020-10" db="EMBL/GenBank/DDBJ databases">
        <authorList>
            <person name="Gilroy R."/>
        </authorList>
    </citation>
    <scope>NUCLEOTIDE SEQUENCE</scope>
    <source>
        <strain evidence="4">14700</strain>
    </source>
</reference>
<reference evidence="4" key="2">
    <citation type="journal article" date="2021" name="PeerJ">
        <title>Extensive microbial diversity within the chicken gut microbiome revealed by metagenomics and culture.</title>
        <authorList>
            <person name="Gilroy R."/>
            <person name="Ravi A."/>
            <person name="Getino M."/>
            <person name="Pursley I."/>
            <person name="Horton D.L."/>
            <person name="Alikhan N.F."/>
            <person name="Baker D."/>
            <person name="Gharbi K."/>
            <person name="Hall N."/>
            <person name="Watson M."/>
            <person name="Adriaenssens E.M."/>
            <person name="Foster-Nyarko E."/>
            <person name="Jarju S."/>
            <person name="Secka A."/>
            <person name="Antonio M."/>
            <person name="Oren A."/>
            <person name="Chaudhuri R.R."/>
            <person name="La Ragione R."/>
            <person name="Hildebrand F."/>
            <person name="Pallen M.J."/>
        </authorList>
    </citation>
    <scope>NUCLEOTIDE SEQUENCE</scope>
    <source>
        <strain evidence="4">14700</strain>
    </source>
</reference>
<evidence type="ECO:0000256" key="1">
    <source>
        <dbReference type="ARBA" id="ARBA00022723"/>
    </source>
</evidence>
<dbReference type="AlphaFoldDB" id="A0A9D9I9N8"/>
<dbReference type="SUPFAM" id="SSF53659">
    <property type="entry name" value="Isocitrate/Isopropylmalate dehydrogenase-like"/>
    <property type="match status" value="1"/>
</dbReference>
<comment type="caution">
    <text evidence="4">The sequence shown here is derived from an EMBL/GenBank/DDBJ whole genome shotgun (WGS) entry which is preliminary data.</text>
</comment>
<organism evidence="4 5">
    <name type="scientific">Candidatus Ornithospirochaeta stercoravium</name>
    <dbReference type="NCBI Taxonomy" id="2840897"/>
    <lineage>
        <taxon>Bacteria</taxon>
        <taxon>Pseudomonadati</taxon>
        <taxon>Spirochaetota</taxon>
        <taxon>Spirochaetia</taxon>
        <taxon>Spirochaetales</taxon>
        <taxon>Spirochaetaceae</taxon>
        <taxon>Spirochaetaceae incertae sedis</taxon>
        <taxon>Candidatus Ornithospirochaeta</taxon>
    </lineage>
</organism>
<keyword evidence="1" id="KW-0479">Metal-binding</keyword>
<evidence type="ECO:0000313" key="5">
    <source>
        <dbReference type="Proteomes" id="UP000810292"/>
    </source>
</evidence>
<protein>
    <submittedName>
        <fullName evidence="4">4-hydroxythreonine-4-phosphate dehydrogenase PdxA</fullName>
    </submittedName>
</protein>
<dbReference type="Pfam" id="PF04166">
    <property type="entry name" value="PdxA"/>
    <property type="match status" value="1"/>
</dbReference>
<dbReference type="Proteomes" id="UP000810292">
    <property type="component" value="Unassembled WGS sequence"/>
</dbReference>
<dbReference type="GO" id="GO:0046872">
    <property type="term" value="F:metal ion binding"/>
    <property type="evidence" value="ECO:0007669"/>
    <property type="project" value="UniProtKB-KW"/>
</dbReference>